<feature type="chain" id="PRO_5041398626" evidence="1">
    <location>
        <begin position="18"/>
        <end position="445"/>
    </location>
</feature>
<feature type="signal peptide" evidence="1">
    <location>
        <begin position="1"/>
        <end position="17"/>
    </location>
</feature>
<keyword evidence="1" id="KW-0732">Signal</keyword>
<keyword evidence="3" id="KW-0031">Aminopeptidase</keyword>
<feature type="domain" description="Peptidase M28" evidence="2">
    <location>
        <begin position="111"/>
        <end position="312"/>
    </location>
</feature>
<dbReference type="PANTHER" id="PTHR12147:SF26">
    <property type="entry name" value="PEPTIDASE M28 DOMAIN-CONTAINING PROTEIN"/>
    <property type="match status" value="1"/>
</dbReference>
<evidence type="ECO:0000256" key="1">
    <source>
        <dbReference type="SAM" id="SignalP"/>
    </source>
</evidence>
<gene>
    <name evidence="3" type="ORF">METESE_27460</name>
</gene>
<dbReference type="RefSeq" id="WP_316410419.1">
    <property type="nucleotide sequence ID" value="NZ_AP027081.1"/>
</dbReference>
<dbReference type="InterPro" id="IPR007484">
    <property type="entry name" value="Peptidase_M28"/>
</dbReference>
<dbReference type="KEGG" id="msea:METESE_27460"/>
<dbReference type="AlphaFoldDB" id="A0AA48H8B1"/>
<dbReference type="GO" id="GO:0008235">
    <property type="term" value="F:metalloexopeptidase activity"/>
    <property type="evidence" value="ECO:0007669"/>
    <property type="project" value="InterPro"/>
</dbReference>
<dbReference type="GO" id="GO:0004177">
    <property type="term" value="F:aminopeptidase activity"/>
    <property type="evidence" value="ECO:0007669"/>
    <property type="project" value="UniProtKB-KW"/>
</dbReference>
<dbReference type="GO" id="GO:0006508">
    <property type="term" value="P:proteolysis"/>
    <property type="evidence" value="ECO:0007669"/>
    <property type="project" value="InterPro"/>
</dbReference>
<dbReference type="PANTHER" id="PTHR12147">
    <property type="entry name" value="METALLOPEPTIDASE M28 FAMILY MEMBER"/>
    <property type="match status" value="1"/>
</dbReference>
<dbReference type="InterPro" id="IPR045175">
    <property type="entry name" value="M28_fam"/>
</dbReference>
<keyword evidence="4" id="KW-1185">Reference proteome</keyword>
<proteinExistence type="predicted"/>
<sequence length="445" mass="48041">MRVLALLLLTVSLTAQTPVSTETPVQALARKVESSRLRRTVERLAGFGTRHSLSDTTSESRGVGAARRWLAAEARSLAALPGSRLVPFEDRFTAEPGPRVPKPTEMVNVGVVLPGLDPTRAKDCLVVCGHYDSRANDVMDAASDAPGANDDGSGVALALEMAYVMASDRTAVSIYFVATIAEEQGLLGAAHLARRLKDEGMNVLGMVAADCVGNVAGYGTAREAGSARLFSEGVPSQETDAQKRLREALGGENDSPSRELARYLKRFGERYQEGLELVLMLRRDRVGRGGDHLAFNREGFPAARLSETLENYDRQHQVPRVVNGRTYGDSTAWFDPGYCAKLTRTLVGAFHHLATAPEPVRNVVLSGAATPDAVLTWTPSTDPRVAAIVVYRRRADAVAWQQDLVFAPGDRVVLPGAGTDNYFYGVATRDREGNESLAVPPTRIQ</sequence>
<dbReference type="Pfam" id="PF04389">
    <property type="entry name" value="Peptidase_M28"/>
    <property type="match status" value="1"/>
</dbReference>
<accession>A0AA48H8B1</accession>
<dbReference type="EMBL" id="AP027081">
    <property type="protein sequence ID" value="BDU77788.1"/>
    <property type="molecule type" value="Genomic_DNA"/>
</dbReference>
<protein>
    <submittedName>
        <fullName evidence="3">Aminopeptidase</fullName>
    </submittedName>
</protein>
<evidence type="ECO:0000313" key="3">
    <source>
        <dbReference type="EMBL" id="BDU77788.1"/>
    </source>
</evidence>
<name>A0AA48H8B1_9BACT</name>
<evidence type="ECO:0000313" key="4">
    <source>
        <dbReference type="Proteomes" id="UP001228113"/>
    </source>
</evidence>
<organism evidence="3 4">
    <name type="scientific">Mesoterricola sediminis</name>
    <dbReference type="NCBI Taxonomy" id="2927980"/>
    <lineage>
        <taxon>Bacteria</taxon>
        <taxon>Pseudomonadati</taxon>
        <taxon>Acidobacteriota</taxon>
        <taxon>Holophagae</taxon>
        <taxon>Holophagales</taxon>
        <taxon>Holophagaceae</taxon>
        <taxon>Mesoterricola</taxon>
    </lineage>
</organism>
<keyword evidence="3" id="KW-0645">Protease</keyword>
<dbReference type="SUPFAM" id="SSF53187">
    <property type="entry name" value="Zn-dependent exopeptidases"/>
    <property type="match status" value="1"/>
</dbReference>
<evidence type="ECO:0000259" key="2">
    <source>
        <dbReference type="Pfam" id="PF04389"/>
    </source>
</evidence>
<reference evidence="3" key="1">
    <citation type="journal article" date="2023" name="Int. J. Syst. Evol. Microbiol.">
        <title>Mesoterricola silvestris gen. nov., sp. nov., Mesoterricola sediminis sp. nov., Geothrix oryzae sp. nov., Geothrix edaphica sp. nov., Geothrix rubra sp. nov., and Geothrix limicola sp. nov., six novel members of Acidobacteriota isolated from soils.</title>
        <authorList>
            <person name="Itoh H."/>
            <person name="Sugisawa Y."/>
            <person name="Mise K."/>
            <person name="Xu Z."/>
            <person name="Kuniyasu M."/>
            <person name="Ushijima N."/>
            <person name="Kawano K."/>
            <person name="Kobayashi E."/>
            <person name="Shiratori Y."/>
            <person name="Masuda Y."/>
            <person name="Senoo K."/>
        </authorList>
    </citation>
    <scope>NUCLEOTIDE SEQUENCE</scope>
    <source>
        <strain evidence="3">W786</strain>
    </source>
</reference>
<keyword evidence="3" id="KW-0378">Hydrolase</keyword>
<dbReference type="Proteomes" id="UP001228113">
    <property type="component" value="Chromosome"/>
</dbReference>
<dbReference type="Gene3D" id="3.40.630.10">
    <property type="entry name" value="Zn peptidases"/>
    <property type="match status" value="1"/>
</dbReference>